<protein>
    <submittedName>
        <fullName evidence="1">Uncharacterized protein</fullName>
    </submittedName>
</protein>
<comment type="caution">
    <text evidence="1">The sequence shown here is derived from an EMBL/GenBank/DDBJ whole genome shotgun (WGS) entry which is preliminary data.</text>
</comment>
<reference evidence="1" key="1">
    <citation type="submission" date="2021-06" db="EMBL/GenBank/DDBJ databases">
        <title>Comparative genomics, transcriptomics and evolutionary studies reveal genomic signatures of adaptation to plant cell wall in hemibiotrophic fungi.</title>
        <authorList>
            <consortium name="DOE Joint Genome Institute"/>
            <person name="Baroncelli R."/>
            <person name="Diaz J.F."/>
            <person name="Benocci T."/>
            <person name="Peng M."/>
            <person name="Battaglia E."/>
            <person name="Haridas S."/>
            <person name="Andreopoulos W."/>
            <person name="Labutti K."/>
            <person name="Pangilinan J."/>
            <person name="Floch G.L."/>
            <person name="Makela M.R."/>
            <person name="Henrissat B."/>
            <person name="Grigoriev I.V."/>
            <person name="Crouch J.A."/>
            <person name="De Vries R.P."/>
            <person name="Sukno S.A."/>
            <person name="Thon M.R."/>
        </authorList>
    </citation>
    <scope>NUCLEOTIDE SEQUENCE</scope>
    <source>
        <strain evidence="1">MAFF235873</strain>
    </source>
</reference>
<proteinExistence type="predicted"/>
<evidence type="ECO:0000313" key="2">
    <source>
        <dbReference type="Proteomes" id="UP001232148"/>
    </source>
</evidence>
<evidence type="ECO:0000313" key="1">
    <source>
        <dbReference type="EMBL" id="KAK2033729.1"/>
    </source>
</evidence>
<dbReference type="Proteomes" id="UP001232148">
    <property type="component" value="Unassembled WGS sequence"/>
</dbReference>
<dbReference type="AlphaFoldDB" id="A0AAD9HTP6"/>
<organism evidence="1 2">
    <name type="scientific">Colletotrichum zoysiae</name>
    <dbReference type="NCBI Taxonomy" id="1216348"/>
    <lineage>
        <taxon>Eukaryota</taxon>
        <taxon>Fungi</taxon>
        <taxon>Dikarya</taxon>
        <taxon>Ascomycota</taxon>
        <taxon>Pezizomycotina</taxon>
        <taxon>Sordariomycetes</taxon>
        <taxon>Hypocreomycetidae</taxon>
        <taxon>Glomerellales</taxon>
        <taxon>Glomerellaceae</taxon>
        <taxon>Colletotrichum</taxon>
        <taxon>Colletotrichum graminicola species complex</taxon>
    </lineage>
</organism>
<gene>
    <name evidence="1" type="ORF">LX32DRAFT_41377</name>
</gene>
<dbReference type="EMBL" id="MU842819">
    <property type="protein sequence ID" value="KAK2033729.1"/>
    <property type="molecule type" value="Genomic_DNA"/>
</dbReference>
<name>A0AAD9HTP6_9PEZI</name>
<sequence length="168" mass="18543">MACSPETVRLSSQKQRTCDSRPSILPTYLAPLSLPAVIEPTDSLHPLHAYKYAPKQASTVTSTRISVVVSPRLWTCDAACEITAGSEVYTPSGISPAYPRLGLSFPSRYSLYSMPRRLPRKPSRRSVAGYLATWEPISKRISRANGLFSAQHHGTHVNHQPTNPSRLE</sequence>
<accession>A0AAD9HTP6</accession>
<keyword evidence="2" id="KW-1185">Reference proteome</keyword>